<dbReference type="AlphaFoldDB" id="A0A9X0R9X2"/>
<reference evidence="4" key="1">
    <citation type="submission" date="2020-08" db="EMBL/GenBank/DDBJ databases">
        <title>Genome Sequencing and Pan-Genome Analysis of Migratory bird Vibrio Strains, Inner Mongolia.</title>
        <authorList>
            <person name="Zheng L."/>
        </authorList>
    </citation>
    <scope>NUCLEOTIDE SEQUENCE</scope>
    <source>
        <strain evidence="4">M13F</strain>
    </source>
</reference>
<dbReference type="PANTHER" id="PTHR43639">
    <property type="entry name" value="OXIDOREDUCTASE, SHORT-CHAIN DEHYDROGENASE/REDUCTASE FAMILY (AFU_ORTHOLOGUE AFUA_5G02870)"/>
    <property type="match status" value="1"/>
</dbReference>
<feature type="chain" id="PRO_5040799370" evidence="3">
    <location>
        <begin position="25"/>
        <end position="222"/>
    </location>
</feature>
<dbReference type="NCBIfam" id="NF006464">
    <property type="entry name" value="PRK08862.1"/>
    <property type="match status" value="1"/>
</dbReference>
<gene>
    <name evidence="4" type="ORF">H8Q88_07540</name>
</gene>
<evidence type="ECO:0000256" key="3">
    <source>
        <dbReference type="SAM" id="SignalP"/>
    </source>
</evidence>
<dbReference type="EMBL" id="JACRUP010000003">
    <property type="protein sequence ID" value="MBC5850815.1"/>
    <property type="molecule type" value="Genomic_DNA"/>
</dbReference>
<comment type="caution">
    <text evidence="4">The sequence shown here is derived from an EMBL/GenBank/DDBJ whole genome shotgun (WGS) entry which is preliminary data.</text>
</comment>
<accession>A0A9X0R9X2</accession>
<dbReference type="RefSeq" id="WP_004394826.1">
    <property type="nucleotide sequence ID" value="NZ_CAWQLT010000001.1"/>
</dbReference>
<dbReference type="Gene3D" id="3.40.50.720">
    <property type="entry name" value="NAD(P)-binding Rossmann-like Domain"/>
    <property type="match status" value="1"/>
</dbReference>
<dbReference type="InterPro" id="IPR002347">
    <property type="entry name" value="SDR_fam"/>
</dbReference>
<keyword evidence="2" id="KW-0560">Oxidoreductase</keyword>
<feature type="signal peptide" evidence="3">
    <location>
        <begin position="1"/>
        <end position="24"/>
    </location>
</feature>
<dbReference type="GO" id="GO:0016491">
    <property type="term" value="F:oxidoreductase activity"/>
    <property type="evidence" value="ECO:0007669"/>
    <property type="project" value="UniProtKB-KW"/>
</dbReference>
<dbReference type="Pfam" id="PF00106">
    <property type="entry name" value="adh_short"/>
    <property type="match status" value="1"/>
</dbReference>
<evidence type="ECO:0000256" key="2">
    <source>
        <dbReference type="ARBA" id="ARBA00023002"/>
    </source>
</evidence>
<name>A0A9X0R9X2_VIBME</name>
<dbReference type="Proteomes" id="UP000615796">
    <property type="component" value="Unassembled WGS sequence"/>
</dbReference>
<keyword evidence="5" id="KW-1185">Reference proteome</keyword>
<dbReference type="GeneID" id="79888251"/>
<organism evidence="4 5">
    <name type="scientific">Vibrio metschnikovii</name>
    <dbReference type="NCBI Taxonomy" id="28172"/>
    <lineage>
        <taxon>Bacteria</taxon>
        <taxon>Pseudomonadati</taxon>
        <taxon>Pseudomonadota</taxon>
        <taxon>Gammaproteobacteria</taxon>
        <taxon>Vibrionales</taxon>
        <taxon>Vibrionaceae</taxon>
        <taxon>Vibrio</taxon>
    </lineage>
</organism>
<dbReference type="SUPFAM" id="SSF51735">
    <property type="entry name" value="NAD(P)-binding Rossmann-fold domains"/>
    <property type="match status" value="1"/>
</dbReference>
<evidence type="ECO:0000313" key="4">
    <source>
        <dbReference type="EMBL" id="MBC5850815.1"/>
    </source>
</evidence>
<keyword evidence="3" id="KW-0732">Signal</keyword>
<dbReference type="PANTHER" id="PTHR43639:SF1">
    <property type="entry name" value="SHORT-CHAIN DEHYDROGENASE_REDUCTASE FAMILY PROTEIN"/>
    <property type="match status" value="1"/>
</dbReference>
<proteinExistence type="inferred from homology"/>
<dbReference type="CDD" id="cd05233">
    <property type="entry name" value="SDR_c"/>
    <property type="match status" value="1"/>
</dbReference>
<dbReference type="InterPro" id="IPR036291">
    <property type="entry name" value="NAD(P)-bd_dom_sf"/>
</dbReference>
<dbReference type="OrthoDB" id="5918124at2"/>
<protein>
    <submittedName>
        <fullName evidence="4">SDR family oxidoreductase</fullName>
    </submittedName>
</protein>
<comment type="similarity">
    <text evidence="1">Belongs to the short-chain dehydrogenases/reductases (SDR) family.</text>
</comment>
<sequence>MKIKSALILITSANSLLGSTLAMHFARLGANVILCDTDHSALVTTWQHCYAISHRVHYYTLPDRSPTSIHLLFDYIETTYHSAPDVLINHWPSVSFPSLVDEQPTERFIQQLANMASSLFTFGQTCSERMRQHQAKGVIVNLVWHNTTQQQAGMENTNSMVAGFTQSWARELTPYNIRVGGVIPMAGANHHNLHWAEIQDELIRNTEYIVTNDYFSGRVMSA</sequence>
<evidence type="ECO:0000256" key="1">
    <source>
        <dbReference type="ARBA" id="ARBA00006484"/>
    </source>
</evidence>
<evidence type="ECO:0000313" key="5">
    <source>
        <dbReference type="Proteomes" id="UP000615796"/>
    </source>
</evidence>